<dbReference type="Pfam" id="PF05577">
    <property type="entry name" value="Peptidase_S28"/>
    <property type="match status" value="1"/>
</dbReference>
<proteinExistence type="inferred from homology"/>
<reference evidence="7" key="1">
    <citation type="submission" date="2013-11" db="EMBL/GenBank/DDBJ databases">
        <title>Genome sequence of the fusiform rust pathogen reveals effectors for host alternation and coevolution with pine.</title>
        <authorList>
            <consortium name="DOE Joint Genome Institute"/>
            <person name="Smith K."/>
            <person name="Pendleton A."/>
            <person name="Kubisiak T."/>
            <person name="Anderson C."/>
            <person name="Salamov A."/>
            <person name="Aerts A."/>
            <person name="Riley R."/>
            <person name="Clum A."/>
            <person name="Lindquist E."/>
            <person name="Ence D."/>
            <person name="Campbell M."/>
            <person name="Kronenberg Z."/>
            <person name="Feau N."/>
            <person name="Dhillon B."/>
            <person name="Hamelin R."/>
            <person name="Burleigh J."/>
            <person name="Smith J."/>
            <person name="Yandell M."/>
            <person name="Nelson C."/>
            <person name="Grigoriev I."/>
            <person name="Davis J."/>
        </authorList>
    </citation>
    <scope>NUCLEOTIDE SEQUENCE</scope>
    <source>
        <strain evidence="7">G11</strain>
    </source>
</reference>
<dbReference type="InterPro" id="IPR029058">
    <property type="entry name" value="AB_hydrolase_fold"/>
</dbReference>
<dbReference type="OrthoDB" id="2130629at2759"/>
<sequence>MLAPAPGKSDCPTLPFKRQVGQRQHDNSTQVILSGNLPPFPDSPRESHGYPPMRSSRNTKSSSELRAELMEEPAARGSITEHVFHQKISHFPADPKYAPHVDGTFPQRYWIDTSFYRRGGPVFLLHSGQLEGTLRIPFLQKGILRLLTETFGGVGVILEMRYYGTSFPTKDLSTDSMRFLDIKQSLADVAYFSQKIVFPGLEAQNLTASKAAWIHYGGKFSFSSTAGAQAAYMKLEYPELTWGAIASSATVEAIVSFSAYWQSIEETGDKECIKGFQTVMATVDSIIGSQDEKAIAKMKADFGVATLTHIDDFANLLTWLPATYQDQNWDPNAAADSQTWSRGCAVLKKAGGEKPSGSPYPAVYHTYANITSQYVSQENVCPPPTNADDCFGTHNVKPFLASDLTQVWRSWFYQACKEEGFFLVHPSDTKPSIVSRYLTLPYQTRQCKQAFPPGAHNRLPATPEVSRLNSYGGVKIEADRLAFIDGEFDPWIHATPHSPSAPHRTSTSLRPFYLINKAVHHWDENGIGGGLSNPKLPQEIRDVLKFEVDFVSSWLDDYNKRGGGHSS</sequence>
<accession>A0A9P6NV49</accession>
<evidence type="ECO:0000256" key="2">
    <source>
        <dbReference type="ARBA" id="ARBA00022670"/>
    </source>
</evidence>
<evidence type="ECO:0000256" key="4">
    <source>
        <dbReference type="ARBA" id="ARBA00022801"/>
    </source>
</evidence>
<dbReference type="Proteomes" id="UP000886653">
    <property type="component" value="Unassembled WGS sequence"/>
</dbReference>
<dbReference type="GO" id="GO:0006508">
    <property type="term" value="P:proteolysis"/>
    <property type="evidence" value="ECO:0007669"/>
    <property type="project" value="UniProtKB-KW"/>
</dbReference>
<keyword evidence="8" id="KW-1185">Reference proteome</keyword>
<dbReference type="PANTHER" id="PTHR11010">
    <property type="entry name" value="PROTEASE S28 PRO-X CARBOXYPEPTIDASE-RELATED"/>
    <property type="match status" value="1"/>
</dbReference>
<keyword evidence="2" id="KW-0645">Protease</keyword>
<evidence type="ECO:0000313" key="8">
    <source>
        <dbReference type="Proteomes" id="UP000886653"/>
    </source>
</evidence>
<evidence type="ECO:0000256" key="1">
    <source>
        <dbReference type="ARBA" id="ARBA00011079"/>
    </source>
</evidence>
<evidence type="ECO:0000313" key="7">
    <source>
        <dbReference type="EMBL" id="KAG0152172.1"/>
    </source>
</evidence>
<comment type="similarity">
    <text evidence="1">Belongs to the peptidase S28 family.</text>
</comment>
<organism evidence="7 8">
    <name type="scientific">Cronartium quercuum f. sp. fusiforme G11</name>
    <dbReference type="NCBI Taxonomy" id="708437"/>
    <lineage>
        <taxon>Eukaryota</taxon>
        <taxon>Fungi</taxon>
        <taxon>Dikarya</taxon>
        <taxon>Basidiomycota</taxon>
        <taxon>Pucciniomycotina</taxon>
        <taxon>Pucciniomycetes</taxon>
        <taxon>Pucciniales</taxon>
        <taxon>Coleosporiaceae</taxon>
        <taxon>Cronartium</taxon>
    </lineage>
</organism>
<dbReference type="GO" id="GO:0070008">
    <property type="term" value="F:serine-type exopeptidase activity"/>
    <property type="evidence" value="ECO:0007669"/>
    <property type="project" value="InterPro"/>
</dbReference>
<evidence type="ECO:0000256" key="5">
    <source>
        <dbReference type="ARBA" id="ARBA00023180"/>
    </source>
</evidence>
<keyword evidence="3" id="KW-0732">Signal</keyword>
<gene>
    <name evidence="7" type="ORF">CROQUDRAFT_103154</name>
</gene>
<keyword evidence="5" id="KW-0325">Glycoprotein</keyword>
<comment type="caution">
    <text evidence="7">The sequence shown here is derived from an EMBL/GenBank/DDBJ whole genome shotgun (WGS) entry which is preliminary data.</text>
</comment>
<dbReference type="AlphaFoldDB" id="A0A9P6NV49"/>
<feature type="region of interest" description="Disordered" evidence="6">
    <location>
        <begin position="1"/>
        <end position="65"/>
    </location>
</feature>
<evidence type="ECO:0000256" key="3">
    <source>
        <dbReference type="ARBA" id="ARBA00022729"/>
    </source>
</evidence>
<dbReference type="EMBL" id="MU167209">
    <property type="protein sequence ID" value="KAG0152172.1"/>
    <property type="molecule type" value="Genomic_DNA"/>
</dbReference>
<evidence type="ECO:0000256" key="6">
    <source>
        <dbReference type="SAM" id="MobiDB-lite"/>
    </source>
</evidence>
<dbReference type="GO" id="GO:0008239">
    <property type="term" value="F:dipeptidyl-peptidase activity"/>
    <property type="evidence" value="ECO:0007669"/>
    <property type="project" value="TreeGrafter"/>
</dbReference>
<dbReference type="InterPro" id="IPR008758">
    <property type="entry name" value="Peptidase_S28"/>
</dbReference>
<dbReference type="Gene3D" id="3.40.50.1820">
    <property type="entry name" value="alpha/beta hydrolase"/>
    <property type="match status" value="2"/>
</dbReference>
<keyword evidence="4" id="KW-0378">Hydrolase</keyword>
<name>A0A9P6NV49_9BASI</name>
<dbReference type="PANTHER" id="PTHR11010:SF117">
    <property type="entry name" value="SERINE PROTEASE 16"/>
    <property type="match status" value="1"/>
</dbReference>
<protein>
    <submittedName>
        <fullName evidence="7">Uncharacterized protein</fullName>
    </submittedName>
</protein>